<name>A0A1G6N620_9BACI</name>
<keyword evidence="2" id="KW-1185">Reference proteome</keyword>
<dbReference type="Pfam" id="PF14148">
    <property type="entry name" value="YhdB"/>
    <property type="match status" value="1"/>
</dbReference>
<evidence type="ECO:0000313" key="2">
    <source>
        <dbReference type="Proteomes" id="UP000242949"/>
    </source>
</evidence>
<organism evidence="1 2">
    <name type="scientific">Pelagirhabdus alkalitolerans</name>
    <dbReference type="NCBI Taxonomy" id="1612202"/>
    <lineage>
        <taxon>Bacteria</taxon>
        <taxon>Bacillati</taxon>
        <taxon>Bacillota</taxon>
        <taxon>Bacilli</taxon>
        <taxon>Bacillales</taxon>
        <taxon>Bacillaceae</taxon>
        <taxon>Pelagirhabdus</taxon>
    </lineage>
</organism>
<sequence length="76" mass="9201">MKDTCYDQALHDVLHQKWDDLFVLMVRTEDDILSKKIKDFFHAFTFERNKKNVINKHEALLDYLYHAQKHELTAVH</sequence>
<dbReference type="RefSeq" id="WP_245719466.1">
    <property type="nucleotide sequence ID" value="NZ_FMYI01000014.1"/>
</dbReference>
<evidence type="ECO:0000313" key="1">
    <source>
        <dbReference type="EMBL" id="SDC63302.1"/>
    </source>
</evidence>
<dbReference type="InterPro" id="IPR025431">
    <property type="entry name" value="YhdB-like"/>
</dbReference>
<proteinExistence type="predicted"/>
<protein>
    <submittedName>
        <fullName evidence="1">YhdB-like protein</fullName>
    </submittedName>
</protein>
<reference evidence="2" key="1">
    <citation type="submission" date="2016-09" db="EMBL/GenBank/DDBJ databases">
        <authorList>
            <person name="Varghese N."/>
            <person name="Submissions S."/>
        </authorList>
    </citation>
    <scope>NUCLEOTIDE SEQUENCE [LARGE SCALE GENOMIC DNA]</scope>
    <source>
        <strain evidence="2">S5</strain>
    </source>
</reference>
<gene>
    <name evidence="1" type="ORF">SAMN05421734_11438</name>
</gene>
<dbReference type="Proteomes" id="UP000242949">
    <property type="component" value="Unassembled WGS sequence"/>
</dbReference>
<accession>A0A1G6N620</accession>
<dbReference type="EMBL" id="FMYI01000014">
    <property type="protein sequence ID" value="SDC63302.1"/>
    <property type="molecule type" value="Genomic_DNA"/>
</dbReference>
<dbReference type="AlphaFoldDB" id="A0A1G6N620"/>